<keyword evidence="3" id="KW-1185">Reference proteome</keyword>
<evidence type="ECO:0000313" key="2">
    <source>
        <dbReference type="EMBL" id="OXA54937.1"/>
    </source>
</evidence>
<reference evidence="2 3" key="1">
    <citation type="submission" date="2015-12" db="EMBL/GenBank/DDBJ databases">
        <title>The genome of Folsomia candida.</title>
        <authorList>
            <person name="Faddeeva A."/>
            <person name="Derks M.F."/>
            <person name="Anvar Y."/>
            <person name="Smit S."/>
            <person name="Van Straalen N."/>
            <person name="Roelofs D."/>
        </authorList>
    </citation>
    <scope>NUCLEOTIDE SEQUENCE [LARGE SCALE GENOMIC DNA]</scope>
    <source>
        <strain evidence="2 3">VU population</strain>
        <tissue evidence="2">Whole body</tissue>
    </source>
</reference>
<feature type="transmembrane region" description="Helical" evidence="1">
    <location>
        <begin position="20"/>
        <end position="41"/>
    </location>
</feature>
<comment type="caution">
    <text evidence="2">The sequence shown here is derived from an EMBL/GenBank/DDBJ whole genome shotgun (WGS) entry which is preliminary data.</text>
</comment>
<keyword evidence="1" id="KW-0812">Transmembrane</keyword>
<sequence length="142" mass="15778">MSMITHKFESGLVGGTISMITGLTLLDIIEAIVVIAALIAAQHKIRTIAGNMEFNWTRFIPRLTWFAPVPQEMIELPVTSVDNLDAGEIVEQQTNDVQPLEPQEIVEPPIVISGQAGNPSRIRWKIFPDLSSNFETRNALQQ</sequence>
<feature type="non-terminal residue" evidence="2">
    <location>
        <position position="142"/>
    </location>
</feature>
<keyword evidence="1" id="KW-1133">Transmembrane helix</keyword>
<organism evidence="2 3">
    <name type="scientific">Folsomia candida</name>
    <name type="common">Springtail</name>
    <dbReference type="NCBI Taxonomy" id="158441"/>
    <lineage>
        <taxon>Eukaryota</taxon>
        <taxon>Metazoa</taxon>
        <taxon>Ecdysozoa</taxon>
        <taxon>Arthropoda</taxon>
        <taxon>Hexapoda</taxon>
        <taxon>Collembola</taxon>
        <taxon>Entomobryomorpha</taxon>
        <taxon>Isotomoidea</taxon>
        <taxon>Isotomidae</taxon>
        <taxon>Proisotominae</taxon>
        <taxon>Folsomia</taxon>
    </lineage>
</organism>
<accession>A0A226ECY8</accession>
<keyword evidence="1" id="KW-0472">Membrane</keyword>
<name>A0A226ECY8_FOLCA</name>
<evidence type="ECO:0000313" key="3">
    <source>
        <dbReference type="Proteomes" id="UP000198287"/>
    </source>
</evidence>
<gene>
    <name evidence="2" type="ORF">Fcan01_10092</name>
</gene>
<dbReference type="EMBL" id="LNIX01000005">
    <property type="protein sequence ID" value="OXA54937.1"/>
    <property type="molecule type" value="Genomic_DNA"/>
</dbReference>
<evidence type="ECO:0000256" key="1">
    <source>
        <dbReference type="SAM" id="Phobius"/>
    </source>
</evidence>
<dbReference type="AlphaFoldDB" id="A0A226ECY8"/>
<protein>
    <submittedName>
        <fullName evidence="2">Uncharacterized protein</fullName>
    </submittedName>
</protein>
<proteinExistence type="predicted"/>
<dbReference type="Proteomes" id="UP000198287">
    <property type="component" value="Unassembled WGS sequence"/>
</dbReference>